<evidence type="ECO:0000313" key="1">
    <source>
        <dbReference type="EMBL" id="BCJ99590.1"/>
    </source>
</evidence>
<dbReference type="KEGG" id="acht:bsdcttw_26310"/>
<proteinExistence type="predicted"/>
<dbReference type="SUPFAM" id="SSF52540">
    <property type="entry name" value="P-loop containing nucleoside triphosphate hydrolases"/>
    <property type="match status" value="1"/>
</dbReference>
<dbReference type="Gene3D" id="3.40.50.300">
    <property type="entry name" value="P-loop containing nucleotide triphosphate hydrolases"/>
    <property type="match status" value="1"/>
</dbReference>
<sequence length="163" mass="18773">MAGEFTVNETLNTLRAIFEKHKEDRVCVIGTTCAGKSTLLNQLSEYNCEDLDEVLWPNIPEEEKELMNHLLKMPWTIELGNEIDRLVYKFGRVKAGYPLFSTVILDCEAVVYLDISDELLAVHCEKRGVSFEDSKNIKEAIEGDWNNHKLKNDKILYYLTVTE</sequence>
<dbReference type="Proteomes" id="UP000515703">
    <property type="component" value="Chromosome"/>
</dbReference>
<dbReference type="AlphaFoldDB" id="A0A7I8DMI0"/>
<keyword evidence="2" id="KW-1185">Reference proteome</keyword>
<dbReference type="RefSeq" id="WP_185255343.1">
    <property type="nucleotide sequence ID" value="NZ_AP023368.1"/>
</dbReference>
<name>A0A7I8DMI0_9FIRM</name>
<accession>A0A7I8DMI0</accession>
<dbReference type="EMBL" id="AP023368">
    <property type="protein sequence ID" value="BCJ99590.1"/>
    <property type="molecule type" value="Genomic_DNA"/>
</dbReference>
<protein>
    <submittedName>
        <fullName evidence="1">Uncharacterized protein</fullName>
    </submittedName>
</protein>
<reference evidence="1 2" key="1">
    <citation type="submission" date="2020-08" db="EMBL/GenBank/DDBJ databases">
        <title>Draft genome sequencing of an Anaerocolumna strain isolated from anoxic soil subjected to BSD treatment.</title>
        <authorList>
            <person name="Uek A."/>
            <person name="Tonouchi A."/>
        </authorList>
    </citation>
    <scope>NUCLEOTIDE SEQUENCE [LARGE SCALE GENOMIC DNA]</scope>
    <source>
        <strain evidence="1 2">CTTW</strain>
    </source>
</reference>
<evidence type="ECO:0000313" key="2">
    <source>
        <dbReference type="Proteomes" id="UP000515703"/>
    </source>
</evidence>
<organism evidence="1 2">
    <name type="scientific">Anaerocolumna chitinilytica</name>
    <dbReference type="NCBI Taxonomy" id="1727145"/>
    <lineage>
        <taxon>Bacteria</taxon>
        <taxon>Bacillati</taxon>
        <taxon>Bacillota</taxon>
        <taxon>Clostridia</taxon>
        <taxon>Lachnospirales</taxon>
        <taxon>Lachnospiraceae</taxon>
        <taxon>Anaerocolumna</taxon>
    </lineage>
</organism>
<gene>
    <name evidence="1" type="ORF">bsdcttw_26310</name>
</gene>
<reference evidence="1 2" key="2">
    <citation type="submission" date="2020-08" db="EMBL/GenBank/DDBJ databases">
        <authorList>
            <person name="Ueki A."/>
            <person name="Tonouchi A."/>
        </authorList>
    </citation>
    <scope>NUCLEOTIDE SEQUENCE [LARGE SCALE GENOMIC DNA]</scope>
    <source>
        <strain evidence="1 2">CTTW</strain>
    </source>
</reference>
<dbReference type="InterPro" id="IPR027417">
    <property type="entry name" value="P-loop_NTPase"/>
</dbReference>